<evidence type="ECO:0000256" key="1">
    <source>
        <dbReference type="ARBA" id="ARBA00022679"/>
    </source>
</evidence>
<evidence type="ECO:0000256" key="5">
    <source>
        <dbReference type="ARBA" id="ARBA00022801"/>
    </source>
</evidence>
<protein>
    <recommendedName>
        <fullName evidence="7">Reverse transcriptase RNase H-like domain-containing protein</fullName>
    </recommendedName>
</protein>
<evidence type="ECO:0000256" key="2">
    <source>
        <dbReference type="ARBA" id="ARBA00022695"/>
    </source>
</evidence>
<dbReference type="GO" id="GO:0004519">
    <property type="term" value="F:endonuclease activity"/>
    <property type="evidence" value="ECO:0007669"/>
    <property type="project" value="UniProtKB-KW"/>
</dbReference>
<organism evidence="8">
    <name type="scientific">Lygus hesperus</name>
    <name type="common">Western plant bug</name>
    <dbReference type="NCBI Taxonomy" id="30085"/>
    <lineage>
        <taxon>Eukaryota</taxon>
        <taxon>Metazoa</taxon>
        <taxon>Ecdysozoa</taxon>
        <taxon>Arthropoda</taxon>
        <taxon>Hexapoda</taxon>
        <taxon>Insecta</taxon>
        <taxon>Pterygota</taxon>
        <taxon>Neoptera</taxon>
        <taxon>Paraneoptera</taxon>
        <taxon>Hemiptera</taxon>
        <taxon>Heteroptera</taxon>
        <taxon>Panheteroptera</taxon>
        <taxon>Cimicomorpha</taxon>
        <taxon>Miridae</taxon>
        <taxon>Mirini</taxon>
        <taxon>Lygus</taxon>
    </lineage>
</organism>
<keyword evidence="5" id="KW-0378">Hydrolase</keyword>
<gene>
    <name evidence="8" type="ORF">CM83_102472</name>
</gene>
<dbReference type="CDD" id="cd09274">
    <property type="entry name" value="RNase_HI_RT_Ty3"/>
    <property type="match status" value="1"/>
</dbReference>
<reference evidence="8" key="1">
    <citation type="journal article" date="2014" name="PLoS ONE">
        <title>Transcriptome-Based Identification of ABC Transporters in the Western Tarnished Plant Bug Lygus hesperus.</title>
        <authorList>
            <person name="Hull J.J."/>
            <person name="Chaney K."/>
            <person name="Geib S.M."/>
            <person name="Fabrick J.A."/>
            <person name="Brent C.S."/>
            <person name="Walsh D."/>
            <person name="Lavine L.C."/>
        </authorList>
    </citation>
    <scope>NUCLEOTIDE SEQUENCE</scope>
</reference>
<dbReference type="Pfam" id="PF17917">
    <property type="entry name" value="RT_RNaseH"/>
    <property type="match status" value="1"/>
</dbReference>
<name>A0A0A9Y5T7_LYGHE</name>
<dbReference type="InterPro" id="IPR041373">
    <property type="entry name" value="RT_RNaseH"/>
</dbReference>
<keyword evidence="4" id="KW-0255">Endonuclease</keyword>
<dbReference type="Gene3D" id="3.10.20.370">
    <property type="match status" value="1"/>
</dbReference>
<evidence type="ECO:0000256" key="6">
    <source>
        <dbReference type="ARBA" id="ARBA00022918"/>
    </source>
</evidence>
<dbReference type="PANTHER" id="PTHR37984:SF5">
    <property type="entry name" value="PROTEIN NYNRIN-LIKE"/>
    <property type="match status" value="1"/>
</dbReference>
<feature type="domain" description="Reverse transcriptase RNase H-like" evidence="7">
    <location>
        <begin position="22"/>
        <end position="126"/>
    </location>
</feature>
<proteinExistence type="predicted"/>
<keyword evidence="1" id="KW-0808">Transferase</keyword>
<dbReference type="GO" id="GO:0016787">
    <property type="term" value="F:hydrolase activity"/>
    <property type="evidence" value="ECO:0007669"/>
    <property type="project" value="UniProtKB-KW"/>
</dbReference>
<dbReference type="InterPro" id="IPR050951">
    <property type="entry name" value="Retrovirus_Pol_polyprotein"/>
</dbReference>
<dbReference type="SUPFAM" id="SSF56672">
    <property type="entry name" value="DNA/RNA polymerases"/>
    <property type="match status" value="1"/>
</dbReference>
<reference evidence="8" key="2">
    <citation type="submission" date="2014-07" db="EMBL/GenBank/DDBJ databases">
        <authorList>
            <person name="Hull J."/>
        </authorList>
    </citation>
    <scope>NUCLEOTIDE SEQUENCE</scope>
</reference>
<evidence type="ECO:0000256" key="3">
    <source>
        <dbReference type="ARBA" id="ARBA00022722"/>
    </source>
</evidence>
<evidence type="ECO:0000256" key="4">
    <source>
        <dbReference type="ARBA" id="ARBA00022759"/>
    </source>
</evidence>
<keyword evidence="2" id="KW-0548">Nucleotidyltransferase</keyword>
<evidence type="ECO:0000259" key="7">
    <source>
        <dbReference type="Pfam" id="PF17917"/>
    </source>
</evidence>
<sequence>SRDIFELSKQSLARAVTLAHSDPTATLRITCDASDTHIGGVLEQLKDGTPQPMGFFSKPLTQEQRNWDTYTREMYAIYACLCFWHDEIDGRKVSILTDHKPLTTALCKKNAYMNKKHIEWLLFISQITHDIKHIPGLSNLVADALSRPSVVCTIDCTLLQQIKEAQEKCPPPEHLLEKLRNTEIPDTGISIFCNFDKEQPRPY</sequence>
<feature type="non-terminal residue" evidence="8">
    <location>
        <position position="203"/>
    </location>
</feature>
<dbReference type="PANTHER" id="PTHR37984">
    <property type="entry name" value="PROTEIN CBG26694"/>
    <property type="match status" value="1"/>
</dbReference>
<dbReference type="AlphaFoldDB" id="A0A0A9Y5T7"/>
<keyword evidence="3" id="KW-0540">Nuclease</keyword>
<dbReference type="InterPro" id="IPR043502">
    <property type="entry name" value="DNA/RNA_pol_sf"/>
</dbReference>
<keyword evidence="6" id="KW-0695">RNA-directed DNA polymerase</keyword>
<accession>A0A0A9Y5T7</accession>
<feature type="non-terminal residue" evidence="8">
    <location>
        <position position="1"/>
    </location>
</feature>
<dbReference type="GO" id="GO:0003964">
    <property type="term" value="F:RNA-directed DNA polymerase activity"/>
    <property type="evidence" value="ECO:0007669"/>
    <property type="project" value="UniProtKB-KW"/>
</dbReference>
<dbReference type="EMBL" id="GBHO01017146">
    <property type="protein sequence ID" value="JAG26458.1"/>
    <property type="molecule type" value="Transcribed_RNA"/>
</dbReference>
<evidence type="ECO:0000313" key="8">
    <source>
        <dbReference type="EMBL" id="JAG26458.1"/>
    </source>
</evidence>